<protein>
    <recommendedName>
        <fullName evidence="1">Helicase-associated domain-containing protein</fullName>
    </recommendedName>
</protein>
<organism evidence="2 3">
    <name type="scientific">Thalassiosira oceanica</name>
    <name type="common">Marine diatom</name>
    <dbReference type="NCBI Taxonomy" id="159749"/>
    <lineage>
        <taxon>Eukaryota</taxon>
        <taxon>Sar</taxon>
        <taxon>Stramenopiles</taxon>
        <taxon>Ochrophyta</taxon>
        <taxon>Bacillariophyta</taxon>
        <taxon>Coscinodiscophyceae</taxon>
        <taxon>Thalassiosirophycidae</taxon>
        <taxon>Thalassiosirales</taxon>
        <taxon>Thalassiosiraceae</taxon>
        <taxon>Thalassiosira</taxon>
    </lineage>
</organism>
<feature type="domain" description="Helicase-associated" evidence="1">
    <location>
        <begin position="200"/>
        <end position="258"/>
    </location>
</feature>
<evidence type="ECO:0000313" key="3">
    <source>
        <dbReference type="Proteomes" id="UP000266841"/>
    </source>
</evidence>
<proteinExistence type="predicted"/>
<dbReference type="OrthoDB" id="498381at2759"/>
<dbReference type="Pfam" id="PF03457">
    <property type="entry name" value="HA"/>
    <property type="match status" value="4"/>
</dbReference>
<evidence type="ECO:0000313" key="2">
    <source>
        <dbReference type="EMBL" id="EJK43621.1"/>
    </source>
</evidence>
<dbReference type="Proteomes" id="UP000266841">
    <property type="component" value="Unassembled WGS sequence"/>
</dbReference>
<comment type="caution">
    <text evidence="2">The sequence shown here is derived from an EMBL/GenBank/DDBJ whole genome shotgun (WGS) entry which is preliminary data.</text>
</comment>
<feature type="domain" description="Helicase-associated" evidence="1">
    <location>
        <begin position="136"/>
        <end position="194"/>
    </location>
</feature>
<dbReference type="InterPro" id="IPR005114">
    <property type="entry name" value="Helicase_assoc"/>
</dbReference>
<feature type="domain" description="Helicase-associated" evidence="1">
    <location>
        <begin position="40"/>
        <end position="96"/>
    </location>
</feature>
<sequence>AFSLRHGGRRELSAQLPLRVIGTPSSGPPLTHLAAKYSDLWDLRYTELTNCKNERGDCNVSQRQGSLGEWVVTQRKNYKKGKLSDERIARLKSIGFVWDPQEQQWLDRFDELTKYKAENGDCNVRTASASAGEPIDEAWMARFDELVDFKNENADCNVPESQGSLGVWVRTQRTSYKEGNLSQERLDLLESVGFIREPADEAWMARFDELVDYKNENGDCSVPYNQGPLGKWVSKQRFFYKKGKLSDERIDFLESVGFEWVLREQTHTKSSWKFDEQWKTRFTELVKYLIEHGNCNVRRKFGPLYWWVGKQRQDYKDGRMSQFRIAYLDSIGFAWTMKRVGNEWLPDQYSEPDPKAIARIIEDERPGHDDLPSSAVEDPKTHVDVGRGVAEALQEYLDKDSLRHNS</sequence>
<dbReference type="eggNOG" id="ENOG502S8XU">
    <property type="taxonomic scope" value="Eukaryota"/>
</dbReference>
<feature type="non-terminal residue" evidence="2">
    <location>
        <position position="1"/>
    </location>
</feature>
<keyword evidence="3" id="KW-1185">Reference proteome</keyword>
<accession>K0R513</accession>
<dbReference type="AlphaFoldDB" id="K0R513"/>
<evidence type="ECO:0000259" key="1">
    <source>
        <dbReference type="Pfam" id="PF03457"/>
    </source>
</evidence>
<dbReference type="PANTHER" id="PTHR33418:SF1">
    <property type="entry name" value="HELICASE-ASSOCIATED DOMAIN-CONTAINING PROTEIN"/>
    <property type="match status" value="1"/>
</dbReference>
<dbReference type="Gene3D" id="6.10.140.530">
    <property type="match status" value="4"/>
</dbReference>
<dbReference type="PANTHER" id="PTHR33418">
    <property type="entry name" value="HELICASE-ASSOCIATED"/>
    <property type="match status" value="1"/>
</dbReference>
<dbReference type="EMBL" id="AGNL01050872">
    <property type="protein sequence ID" value="EJK43621.1"/>
    <property type="molecule type" value="Genomic_DNA"/>
</dbReference>
<gene>
    <name evidence="2" type="ORF">THAOC_37916</name>
</gene>
<name>K0R513_THAOC</name>
<reference evidence="2 3" key="1">
    <citation type="journal article" date="2012" name="Genome Biol.">
        <title>Genome and low-iron response of an oceanic diatom adapted to chronic iron limitation.</title>
        <authorList>
            <person name="Lommer M."/>
            <person name="Specht M."/>
            <person name="Roy A.S."/>
            <person name="Kraemer L."/>
            <person name="Andreson R."/>
            <person name="Gutowska M.A."/>
            <person name="Wolf J."/>
            <person name="Bergner S.V."/>
            <person name="Schilhabel M.B."/>
            <person name="Klostermeier U.C."/>
            <person name="Beiko R.G."/>
            <person name="Rosenstiel P."/>
            <person name="Hippler M."/>
            <person name="Laroche J."/>
        </authorList>
    </citation>
    <scope>NUCLEOTIDE SEQUENCE [LARGE SCALE GENOMIC DNA]</scope>
    <source>
        <strain evidence="2 3">CCMP1005</strain>
    </source>
</reference>
<feature type="domain" description="Helicase-associated" evidence="1">
    <location>
        <begin position="275"/>
        <end position="333"/>
    </location>
</feature>